<name>A0A369QGV1_9BACT</name>
<keyword evidence="1" id="KW-1133">Transmembrane helix</keyword>
<feature type="transmembrane region" description="Helical" evidence="1">
    <location>
        <begin position="25"/>
        <end position="42"/>
    </location>
</feature>
<dbReference type="RefSeq" id="WP_115371605.1">
    <property type="nucleotide sequence ID" value="NZ_QASA01000001.1"/>
</dbReference>
<accession>A0A369QGV1</accession>
<dbReference type="EMBL" id="QASA01000001">
    <property type="protein sequence ID" value="RDC62119.1"/>
    <property type="molecule type" value="Genomic_DNA"/>
</dbReference>
<evidence type="ECO:0000256" key="1">
    <source>
        <dbReference type="SAM" id="Phobius"/>
    </source>
</evidence>
<feature type="transmembrane region" description="Helical" evidence="1">
    <location>
        <begin position="113"/>
        <end position="137"/>
    </location>
</feature>
<feature type="transmembrane region" description="Helical" evidence="1">
    <location>
        <begin position="54"/>
        <end position="78"/>
    </location>
</feature>
<keyword evidence="1" id="KW-0812">Transmembrane</keyword>
<comment type="caution">
    <text evidence="2">The sequence shown here is derived from an EMBL/GenBank/DDBJ whole genome shotgun (WGS) entry which is preliminary data.</text>
</comment>
<keyword evidence="1" id="KW-0472">Membrane</keyword>
<dbReference type="OrthoDB" id="953809at2"/>
<gene>
    <name evidence="2" type="ORF">AHMF7616_00710</name>
</gene>
<keyword evidence="3" id="KW-1185">Reference proteome</keyword>
<sequence>MNAPPPAANKLTWLLGSVHFIRQHFLVIAGLGLLSGIGRVIQLGSFGEISSFQFILLEIIIELARVILFLYVLGFANVKDGLLRLKRLFIHKNTRKLNWALAKQNLKKERLSLIINLFGFLLIAAGVNFLIDLLAYQTCLYLTLKSHQILAESSSEWTILLFFKNISIIPFTLVFEAIFLLWITGKFKSNKHYFINSL</sequence>
<evidence type="ECO:0000313" key="2">
    <source>
        <dbReference type="EMBL" id="RDC62119.1"/>
    </source>
</evidence>
<proteinExistence type="predicted"/>
<dbReference type="AlphaFoldDB" id="A0A369QGV1"/>
<evidence type="ECO:0000313" key="3">
    <source>
        <dbReference type="Proteomes" id="UP000253919"/>
    </source>
</evidence>
<protein>
    <submittedName>
        <fullName evidence="2">Uncharacterized protein</fullName>
    </submittedName>
</protein>
<reference evidence="2 3" key="1">
    <citation type="submission" date="2018-04" db="EMBL/GenBank/DDBJ databases">
        <title>Adhaeribacter sp. HMF7616 genome sequencing and assembly.</title>
        <authorList>
            <person name="Kang H."/>
            <person name="Kang J."/>
            <person name="Cha I."/>
            <person name="Kim H."/>
            <person name="Joh K."/>
        </authorList>
    </citation>
    <scope>NUCLEOTIDE SEQUENCE [LARGE SCALE GENOMIC DNA]</scope>
    <source>
        <strain evidence="2 3">HMF7616</strain>
    </source>
</reference>
<dbReference type="Proteomes" id="UP000253919">
    <property type="component" value="Unassembled WGS sequence"/>
</dbReference>
<organism evidence="2 3">
    <name type="scientific">Adhaeribacter pallidiroseus</name>
    <dbReference type="NCBI Taxonomy" id="2072847"/>
    <lineage>
        <taxon>Bacteria</taxon>
        <taxon>Pseudomonadati</taxon>
        <taxon>Bacteroidota</taxon>
        <taxon>Cytophagia</taxon>
        <taxon>Cytophagales</taxon>
        <taxon>Hymenobacteraceae</taxon>
        <taxon>Adhaeribacter</taxon>
    </lineage>
</organism>
<feature type="transmembrane region" description="Helical" evidence="1">
    <location>
        <begin position="157"/>
        <end position="183"/>
    </location>
</feature>